<protein>
    <recommendedName>
        <fullName evidence="1">Reverse transcriptase domain-containing protein</fullName>
    </recommendedName>
</protein>
<dbReference type="InterPro" id="IPR000477">
    <property type="entry name" value="RT_dom"/>
</dbReference>
<dbReference type="SUPFAM" id="SSF56672">
    <property type="entry name" value="DNA/RNA polymerases"/>
    <property type="match status" value="1"/>
</dbReference>
<gene>
    <name evidence="2" type="ORF">DN757_08385</name>
</gene>
<dbReference type="EMBL" id="QKWW01000023">
    <property type="protein sequence ID" value="PZT56127.1"/>
    <property type="molecule type" value="Genomic_DNA"/>
</dbReference>
<dbReference type="PROSITE" id="PS50878">
    <property type="entry name" value="RT_POL"/>
    <property type="match status" value="1"/>
</dbReference>
<dbReference type="Proteomes" id="UP000249204">
    <property type="component" value="Unassembled WGS sequence"/>
</dbReference>
<comment type="caution">
    <text evidence="2">The sequence shown here is derived from an EMBL/GenBank/DDBJ whole genome shotgun (WGS) entry which is preliminary data.</text>
</comment>
<dbReference type="Pfam" id="PF00078">
    <property type="entry name" value="RVT_1"/>
    <property type="match status" value="1"/>
</dbReference>
<evidence type="ECO:0000313" key="3">
    <source>
        <dbReference type="Proteomes" id="UP000249204"/>
    </source>
</evidence>
<dbReference type="AlphaFoldDB" id="A0A2W6NJP9"/>
<proteinExistence type="predicted"/>
<reference evidence="2 3" key="1">
    <citation type="submission" date="2018-06" db="EMBL/GenBank/DDBJ databases">
        <title>Isolation of heavy metals resistant Paenibacillus silvae NC2 from Gold-Copper mine in ZiJin, China.</title>
        <authorList>
            <person name="Xu J."/>
            <person name="Mazhar H.S."/>
            <person name="Rensing C."/>
        </authorList>
    </citation>
    <scope>NUCLEOTIDE SEQUENCE [LARGE SCALE GENOMIC DNA]</scope>
    <source>
        <strain evidence="2 3">NC2</strain>
    </source>
</reference>
<evidence type="ECO:0000313" key="2">
    <source>
        <dbReference type="EMBL" id="PZT56127.1"/>
    </source>
</evidence>
<dbReference type="RefSeq" id="WP_111269815.1">
    <property type="nucleotide sequence ID" value="NZ_QKWW01000023.1"/>
</dbReference>
<evidence type="ECO:0000259" key="1">
    <source>
        <dbReference type="PROSITE" id="PS50878"/>
    </source>
</evidence>
<feature type="domain" description="Reverse transcriptase" evidence="1">
    <location>
        <begin position="1"/>
        <end position="78"/>
    </location>
</feature>
<sequence>MNILRKQIDQEEEQRGVKVIRYADDIVILTKSKRAVNRLWNSVERFWDKSSSSKMNMRKSKAVSVVEQKHFKFLGVALAPSSTTR</sequence>
<organism evidence="2 3">
    <name type="scientific">Paenibacillus silvae</name>
    <dbReference type="NCBI Taxonomy" id="1325358"/>
    <lineage>
        <taxon>Bacteria</taxon>
        <taxon>Bacillati</taxon>
        <taxon>Bacillota</taxon>
        <taxon>Bacilli</taxon>
        <taxon>Bacillales</taxon>
        <taxon>Paenibacillaceae</taxon>
        <taxon>Paenibacillus</taxon>
    </lineage>
</organism>
<accession>A0A2W6NJP9</accession>
<dbReference type="InterPro" id="IPR043502">
    <property type="entry name" value="DNA/RNA_pol_sf"/>
</dbReference>
<name>A0A2W6NJP9_9BACL</name>